<comment type="caution">
    <text evidence="3">The sequence shown here is derived from an EMBL/GenBank/DDBJ whole genome shotgun (WGS) entry which is preliminary data.</text>
</comment>
<evidence type="ECO:0000313" key="4">
    <source>
        <dbReference type="Proteomes" id="UP000752696"/>
    </source>
</evidence>
<keyword evidence="4" id="KW-1185">Reference proteome</keyword>
<protein>
    <recommendedName>
        <fullName evidence="2">PDZ domain-containing protein</fullName>
    </recommendedName>
</protein>
<dbReference type="EMBL" id="CAJDYZ010008628">
    <property type="protein sequence ID" value="CAD1475605.1"/>
    <property type="molecule type" value="Genomic_DNA"/>
</dbReference>
<feature type="domain" description="PDZ" evidence="2">
    <location>
        <begin position="69"/>
        <end position="125"/>
    </location>
</feature>
<evidence type="ECO:0000259" key="2">
    <source>
        <dbReference type="PROSITE" id="PS50106"/>
    </source>
</evidence>
<feature type="region of interest" description="Disordered" evidence="1">
    <location>
        <begin position="38"/>
        <end position="65"/>
    </location>
</feature>
<proteinExistence type="predicted"/>
<dbReference type="SUPFAM" id="SSF50156">
    <property type="entry name" value="PDZ domain-like"/>
    <property type="match status" value="1"/>
</dbReference>
<evidence type="ECO:0000313" key="3">
    <source>
        <dbReference type="EMBL" id="CAD1475605.1"/>
    </source>
</evidence>
<dbReference type="Gene3D" id="2.30.42.10">
    <property type="match status" value="1"/>
</dbReference>
<dbReference type="InterPro" id="IPR036034">
    <property type="entry name" value="PDZ_sf"/>
</dbReference>
<reference evidence="3" key="1">
    <citation type="submission" date="2020-07" db="EMBL/GenBank/DDBJ databases">
        <authorList>
            <person name="Nazaruddin N."/>
        </authorList>
    </citation>
    <scope>NUCLEOTIDE SEQUENCE</scope>
</reference>
<evidence type="ECO:0000256" key="1">
    <source>
        <dbReference type="SAM" id="MobiDB-lite"/>
    </source>
</evidence>
<feature type="non-terminal residue" evidence="3">
    <location>
        <position position="125"/>
    </location>
</feature>
<sequence>MDVAKSAATEEFVTVVSVESQPQPPENFVTVLSIGTGKKKEDDAPLPAIPVSASTRSPSNGVDGPLEEEVEVYRLPGERLGFGLKFEGGNKTSERVRRLFVQSCAEQSPASRAKCSWGILGEGDE</sequence>
<dbReference type="PROSITE" id="PS50106">
    <property type="entry name" value="PDZ"/>
    <property type="match status" value="1"/>
</dbReference>
<organism evidence="3 4">
    <name type="scientific">Heterotrigona itama</name>
    <dbReference type="NCBI Taxonomy" id="395501"/>
    <lineage>
        <taxon>Eukaryota</taxon>
        <taxon>Metazoa</taxon>
        <taxon>Ecdysozoa</taxon>
        <taxon>Arthropoda</taxon>
        <taxon>Hexapoda</taxon>
        <taxon>Insecta</taxon>
        <taxon>Pterygota</taxon>
        <taxon>Neoptera</taxon>
        <taxon>Endopterygota</taxon>
        <taxon>Hymenoptera</taxon>
        <taxon>Apocrita</taxon>
        <taxon>Aculeata</taxon>
        <taxon>Apoidea</taxon>
        <taxon>Anthophila</taxon>
        <taxon>Apidae</taxon>
        <taxon>Heterotrigona</taxon>
    </lineage>
</organism>
<dbReference type="AlphaFoldDB" id="A0A6V7H6R3"/>
<dbReference type="OrthoDB" id="42382at2759"/>
<dbReference type="InterPro" id="IPR001478">
    <property type="entry name" value="PDZ"/>
</dbReference>
<dbReference type="Proteomes" id="UP000752696">
    <property type="component" value="Unassembled WGS sequence"/>
</dbReference>
<gene>
    <name evidence="3" type="ORF">MHI_LOCUS586934</name>
</gene>
<accession>A0A6V7H6R3</accession>
<name>A0A6V7H6R3_9HYME</name>